<accession>A0A7L6N1I5</accession>
<feature type="binding site" evidence="1">
    <location>
        <begin position="60"/>
        <end position="62"/>
    </location>
    <ligand>
        <name>FAD</name>
        <dbReference type="ChEBI" id="CHEBI:57692"/>
    </ligand>
</feature>
<keyword evidence="6" id="KW-1185">Reference proteome</keyword>
<feature type="binding site" evidence="2">
    <location>
        <position position="222"/>
    </location>
    <ligand>
        <name>[2Fe-2S] cluster</name>
        <dbReference type="ChEBI" id="CHEBI:190135"/>
    </ligand>
</feature>
<dbReference type="Gene3D" id="3.40.50.80">
    <property type="entry name" value="Nucleotide-binding domain of ferredoxin-NADP reductase (FNR) module"/>
    <property type="match status" value="1"/>
</dbReference>
<name>A0A7L6N1I5_9MOLU</name>
<feature type="binding site" evidence="2">
    <location>
        <position position="219"/>
    </location>
    <ligand>
        <name>[2Fe-2S] cluster</name>
        <dbReference type="ChEBI" id="CHEBI:190135"/>
    </ligand>
</feature>
<evidence type="ECO:0000313" key="5">
    <source>
        <dbReference type="EMBL" id="QLY40126.1"/>
    </source>
</evidence>
<keyword evidence="2" id="KW-0411">Iron-sulfur</keyword>
<feature type="domain" description="Oxidoreductase FAD/NAD(P)-binding" evidence="3">
    <location>
        <begin position="102"/>
        <end position="192"/>
    </location>
</feature>
<dbReference type="GO" id="GO:0006221">
    <property type="term" value="P:pyrimidine nucleotide biosynthetic process"/>
    <property type="evidence" value="ECO:0007669"/>
    <property type="project" value="InterPro"/>
</dbReference>
<dbReference type="GO" id="GO:0046872">
    <property type="term" value="F:metal ion binding"/>
    <property type="evidence" value="ECO:0007669"/>
    <property type="project" value="UniProtKB-KW"/>
</dbReference>
<dbReference type="PANTHER" id="PTHR43513">
    <property type="entry name" value="DIHYDROOROTATE DEHYDROGENASE B (NAD(+)), ELECTRON TRANSFER SUBUNIT"/>
    <property type="match status" value="1"/>
</dbReference>
<keyword evidence="2" id="KW-0001">2Fe-2S</keyword>
<dbReference type="PIRSF" id="PIRSF006816">
    <property type="entry name" value="Cyc3_hyd_g"/>
    <property type="match status" value="1"/>
</dbReference>
<dbReference type="Gene3D" id="2.40.30.10">
    <property type="entry name" value="Translation factors"/>
    <property type="match status" value="1"/>
</dbReference>
<evidence type="ECO:0000313" key="6">
    <source>
        <dbReference type="Proteomes" id="UP000512167"/>
    </source>
</evidence>
<dbReference type="Pfam" id="PF00175">
    <property type="entry name" value="NAD_binding_1"/>
    <property type="match status" value="1"/>
</dbReference>
<dbReference type="CDD" id="cd06219">
    <property type="entry name" value="DHOD_e_trans_like1"/>
    <property type="match status" value="1"/>
</dbReference>
<feature type="domain" description="Dihydroorotate dehydrogenase electron transfer subunit iron-sulphur cluster binding" evidence="4">
    <location>
        <begin position="209"/>
        <end position="245"/>
    </location>
</feature>
<evidence type="ECO:0000256" key="2">
    <source>
        <dbReference type="PIRSR" id="PIRSR006816-2"/>
    </source>
</evidence>
<dbReference type="InterPro" id="IPR012165">
    <property type="entry name" value="Cyt_c3_hydrogenase_gsu"/>
</dbReference>
<dbReference type="InterPro" id="IPR050353">
    <property type="entry name" value="PyrK_electron_transfer"/>
</dbReference>
<dbReference type="Proteomes" id="UP000512167">
    <property type="component" value="Chromosome"/>
</dbReference>
<dbReference type="GO" id="GO:0051537">
    <property type="term" value="F:2 iron, 2 sulfur cluster binding"/>
    <property type="evidence" value="ECO:0007669"/>
    <property type="project" value="UniProtKB-KW"/>
</dbReference>
<dbReference type="NCBIfam" id="NF004862">
    <property type="entry name" value="PRK06222.1"/>
    <property type="match status" value="1"/>
</dbReference>
<dbReference type="GO" id="GO:0016491">
    <property type="term" value="F:oxidoreductase activity"/>
    <property type="evidence" value="ECO:0007669"/>
    <property type="project" value="InterPro"/>
</dbReference>
<dbReference type="Pfam" id="PF10418">
    <property type="entry name" value="DHODB_Fe-S_bind"/>
    <property type="match status" value="1"/>
</dbReference>
<dbReference type="InterPro" id="IPR039261">
    <property type="entry name" value="FNR_nucleotide-bd"/>
</dbReference>
<dbReference type="RefSeq" id="WP_312030948.1">
    <property type="nucleotide sequence ID" value="NZ_CP051151.1"/>
</dbReference>
<evidence type="ECO:0000256" key="1">
    <source>
        <dbReference type="PIRSR" id="PIRSR006816-1"/>
    </source>
</evidence>
<dbReference type="SUPFAM" id="SSF52343">
    <property type="entry name" value="Ferredoxin reductase-like, C-terminal NADP-linked domain"/>
    <property type="match status" value="1"/>
</dbReference>
<feature type="binding site" evidence="2">
    <location>
        <position position="234"/>
    </location>
    <ligand>
        <name>[2Fe-2S] cluster</name>
        <dbReference type="ChEBI" id="CHEBI:190135"/>
    </ligand>
</feature>
<protein>
    <submittedName>
        <fullName evidence="5">Sulfide/dihydroorotate dehydrogenase-like FAD/NAD-binding protein</fullName>
    </submittedName>
</protein>
<dbReference type="GO" id="GO:0050660">
    <property type="term" value="F:flavin adenine dinucleotide binding"/>
    <property type="evidence" value="ECO:0007669"/>
    <property type="project" value="InterPro"/>
</dbReference>
<dbReference type="InterPro" id="IPR017938">
    <property type="entry name" value="Riboflavin_synthase-like_b-brl"/>
</dbReference>
<keyword evidence="2" id="KW-0408">Iron</keyword>
<keyword evidence="1" id="KW-0274">FAD</keyword>
<dbReference type="AlphaFoldDB" id="A0A7L6N1I5"/>
<sequence length="273" mass="30804">MYKILKKEILNPDVELMKIEAPLLSKNTKAGHFMILRTNKDSERIPLTIVKNDERSITIIYQKLGFSTLELSQKNQGEYIEDVVGPLGKAKTINYHQRILAVAGGVGAAPLYPQIKAYKDLGCQIDLIIGAKDKEHLILLSEYQEICNHVYICTDDGSLGRKGFVTSVMKDLLEKEHYDLSIIIGPLIMMKNSALLTQEKNIETEVSLNPIMIDGTGMCGNCRVSIHGKNYFACVDGPDFNADGIDFDELIHRQNYYKNEEHQCRMKLGNNHE</sequence>
<dbReference type="PANTHER" id="PTHR43513:SF3">
    <property type="entry name" value="DIHYDROOROTATE DEHYDROGENASE B (NAD(+)), ELECTRON TRANSFER SUBUNIT-RELATED"/>
    <property type="match status" value="1"/>
</dbReference>
<organism evidence="5 6">
    <name type="scientific">Hujiaoplasma nucleasis</name>
    <dbReference type="NCBI Taxonomy" id="2725268"/>
    <lineage>
        <taxon>Bacteria</taxon>
        <taxon>Bacillati</taxon>
        <taxon>Mycoplasmatota</taxon>
        <taxon>Mollicutes</taxon>
        <taxon>Candidatus Izemoplasmatales</taxon>
        <taxon>Hujiaoplasmataceae</taxon>
        <taxon>Hujiaoplasma</taxon>
    </lineage>
</organism>
<dbReference type="KEGG" id="tbk:HF295_04305"/>
<comment type="cofactor">
    <cofactor evidence="1">
        <name>FAD</name>
        <dbReference type="ChEBI" id="CHEBI:57692"/>
    </cofactor>
    <text evidence="1">Binds 1 FAD per subunit.</text>
</comment>
<keyword evidence="1" id="KW-0285">Flavoprotein</keyword>
<dbReference type="SUPFAM" id="SSF63380">
    <property type="entry name" value="Riboflavin synthase domain-like"/>
    <property type="match status" value="1"/>
</dbReference>
<dbReference type="InterPro" id="IPR019480">
    <property type="entry name" value="Dihydroorotate_DH_Fe-S-bd"/>
</dbReference>
<proteinExistence type="predicted"/>
<reference evidence="5 6" key="1">
    <citation type="submission" date="2020-04" db="EMBL/GenBank/DDBJ databases">
        <authorList>
            <person name="Zheng R.K."/>
            <person name="Sun C.M."/>
        </authorList>
    </citation>
    <scope>NUCLEOTIDE SEQUENCE [LARGE SCALE GENOMIC DNA]</scope>
    <source>
        <strain evidence="6">zrk29</strain>
    </source>
</reference>
<dbReference type="InterPro" id="IPR001433">
    <property type="entry name" value="OxRdtase_FAD/NAD-bd"/>
</dbReference>
<comment type="cofactor">
    <cofactor evidence="2">
        <name>[2Fe-2S] cluster</name>
        <dbReference type="ChEBI" id="CHEBI:190135"/>
    </cofactor>
    <text evidence="2">Binds 1 [2Fe-2S] cluster per subunit.</text>
</comment>
<gene>
    <name evidence="5" type="ORF">HF295_04305</name>
</gene>
<dbReference type="EMBL" id="CP051151">
    <property type="protein sequence ID" value="QLY40126.1"/>
    <property type="molecule type" value="Genomic_DNA"/>
</dbReference>
<evidence type="ECO:0000259" key="3">
    <source>
        <dbReference type="Pfam" id="PF00175"/>
    </source>
</evidence>
<keyword evidence="2" id="KW-0479">Metal-binding</keyword>
<evidence type="ECO:0000259" key="4">
    <source>
        <dbReference type="Pfam" id="PF10418"/>
    </source>
</evidence>